<evidence type="ECO:0000313" key="3">
    <source>
        <dbReference type="Proteomes" id="UP000245942"/>
    </source>
</evidence>
<dbReference type="RefSeq" id="XP_025351375.1">
    <property type="nucleotide sequence ID" value="XM_025491493.1"/>
</dbReference>
<proteinExistence type="predicted"/>
<dbReference type="Proteomes" id="UP000245942">
    <property type="component" value="Unassembled WGS sequence"/>
</dbReference>
<protein>
    <recommendedName>
        <fullName evidence="4">FAS1 domain-containing protein</fullName>
    </recommendedName>
</protein>
<feature type="signal peptide" evidence="1">
    <location>
        <begin position="1"/>
        <end position="19"/>
    </location>
</feature>
<accession>A0A316ULY8</accession>
<dbReference type="EMBL" id="KZ819321">
    <property type="protein sequence ID" value="PWN24215.1"/>
    <property type="molecule type" value="Genomic_DNA"/>
</dbReference>
<dbReference type="AlphaFoldDB" id="A0A316ULY8"/>
<keyword evidence="1" id="KW-0732">Signal</keyword>
<sequence>MKAFTYAAIAVAGASSVAAFALEPVATAAPMEKRQNDSPLEAITGLLNPLTSYLTNPGIASVVQSVAANTAFAGAASAAAMSDYAPIESLVSSLQGDAGVSSAIYSALGTSSASAFYASASSAVAELAAASGSVTTTSTGSSVSSMASSAASSVSSELSSLSASASMATSSAGTAASTSAAASGAFAAVKAGNVLPAVLVVVGVAAGAFML</sequence>
<reference evidence="2 3" key="1">
    <citation type="journal article" date="2018" name="Mol. Biol. Evol.">
        <title>Broad Genomic Sampling Reveals a Smut Pathogenic Ancestry of the Fungal Clade Ustilaginomycotina.</title>
        <authorList>
            <person name="Kijpornyongpan T."/>
            <person name="Mondo S.J."/>
            <person name="Barry K."/>
            <person name="Sandor L."/>
            <person name="Lee J."/>
            <person name="Lipzen A."/>
            <person name="Pangilinan J."/>
            <person name="LaButti K."/>
            <person name="Hainaut M."/>
            <person name="Henrissat B."/>
            <person name="Grigoriev I.V."/>
            <person name="Spatafora J.W."/>
            <person name="Aime M.C."/>
        </authorList>
    </citation>
    <scope>NUCLEOTIDE SEQUENCE [LARGE SCALE GENOMIC DNA]</scope>
    <source>
        <strain evidence="2 3">MCA 4718</strain>
    </source>
</reference>
<evidence type="ECO:0000313" key="2">
    <source>
        <dbReference type="EMBL" id="PWN24215.1"/>
    </source>
</evidence>
<gene>
    <name evidence="2" type="ORF">BCV69DRAFT_280109</name>
</gene>
<organism evidence="2 3">
    <name type="scientific">Pseudomicrostroma glucosiphilum</name>
    <dbReference type="NCBI Taxonomy" id="1684307"/>
    <lineage>
        <taxon>Eukaryota</taxon>
        <taxon>Fungi</taxon>
        <taxon>Dikarya</taxon>
        <taxon>Basidiomycota</taxon>
        <taxon>Ustilaginomycotina</taxon>
        <taxon>Exobasidiomycetes</taxon>
        <taxon>Microstromatales</taxon>
        <taxon>Microstromatales incertae sedis</taxon>
        <taxon>Pseudomicrostroma</taxon>
    </lineage>
</organism>
<feature type="chain" id="PRO_5016279355" description="FAS1 domain-containing protein" evidence="1">
    <location>
        <begin position="20"/>
        <end position="211"/>
    </location>
</feature>
<keyword evidence="3" id="KW-1185">Reference proteome</keyword>
<dbReference type="GeneID" id="37013227"/>
<name>A0A316ULY8_9BASI</name>
<evidence type="ECO:0000256" key="1">
    <source>
        <dbReference type="SAM" id="SignalP"/>
    </source>
</evidence>
<evidence type="ECO:0008006" key="4">
    <source>
        <dbReference type="Google" id="ProtNLM"/>
    </source>
</evidence>